<dbReference type="Pfam" id="PF08281">
    <property type="entry name" value="Sigma70_r4_2"/>
    <property type="match status" value="1"/>
</dbReference>
<dbReference type="eggNOG" id="COG1595">
    <property type="taxonomic scope" value="Bacteria"/>
</dbReference>
<evidence type="ECO:0000259" key="6">
    <source>
        <dbReference type="Pfam" id="PF08281"/>
    </source>
</evidence>
<dbReference type="PANTHER" id="PTHR43133:SF46">
    <property type="entry name" value="RNA POLYMERASE SIGMA-70 FACTOR ECF SUBFAMILY"/>
    <property type="match status" value="1"/>
</dbReference>
<dbReference type="GO" id="GO:0003677">
    <property type="term" value="F:DNA binding"/>
    <property type="evidence" value="ECO:0007669"/>
    <property type="project" value="InterPro"/>
</dbReference>
<name>K2KAW2_9GAMM</name>
<dbReference type="Gene3D" id="1.10.10.10">
    <property type="entry name" value="Winged helix-like DNA-binding domain superfamily/Winged helix DNA-binding domain"/>
    <property type="match status" value="1"/>
</dbReference>
<dbReference type="AlphaFoldDB" id="K2KAW2"/>
<dbReference type="Pfam" id="PF04542">
    <property type="entry name" value="Sigma70_r2"/>
    <property type="match status" value="1"/>
</dbReference>
<reference evidence="7 8" key="1">
    <citation type="journal article" date="2012" name="J. Bacteriol.">
        <title>Genome Sequence of Idiomarina xiamenensis Type Strain 10-D-4.</title>
        <authorList>
            <person name="Lai Q."/>
            <person name="Wang L."/>
            <person name="Wang W."/>
            <person name="Shao Z."/>
        </authorList>
    </citation>
    <scope>NUCLEOTIDE SEQUENCE [LARGE SCALE GENOMIC DNA]</scope>
    <source>
        <strain evidence="7 8">10-D-4</strain>
    </source>
</reference>
<feature type="domain" description="RNA polymerase sigma factor 70 region 4 type 2" evidence="6">
    <location>
        <begin position="128"/>
        <end position="179"/>
    </location>
</feature>
<feature type="domain" description="RNA polymerase sigma-70 region 2" evidence="5">
    <location>
        <begin position="36"/>
        <end position="103"/>
    </location>
</feature>
<dbReference type="InterPro" id="IPR013249">
    <property type="entry name" value="RNA_pol_sigma70_r4_t2"/>
</dbReference>
<protein>
    <submittedName>
        <fullName evidence="7">RNA polymerase sigma factor</fullName>
    </submittedName>
</protein>
<dbReference type="STRING" id="740709.A10D4_07410"/>
<dbReference type="InterPro" id="IPR014284">
    <property type="entry name" value="RNA_pol_sigma-70_dom"/>
</dbReference>
<evidence type="ECO:0000256" key="3">
    <source>
        <dbReference type="ARBA" id="ARBA00023082"/>
    </source>
</evidence>
<accession>K2KAW2</accession>
<dbReference type="Gene3D" id="1.10.1740.10">
    <property type="match status" value="1"/>
</dbReference>
<dbReference type="PANTHER" id="PTHR43133">
    <property type="entry name" value="RNA POLYMERASE ECF-TYPE SIGMA FACTO"/>
    <property type="match status" value="1"/>
</dbReference>
<dbReference type="NCBIfam" id="TIGR02937">
    <property type="entry name" value="sigma70-ECF"/>
    <property type="match status" value="1"/>
</dbReference>
<keyword evidence="8" id="KW-1185">Reference proteome</keyword>
<dbReference type="PATRIC" id="fig|740709.3.peg.1507"/>
<organism evidence="7 8">
    <name type="scientific">Idiomarina xiamenensis 10-D-4</name>
    <dbReference type="NCBI Taxonomy" id="740709"/>
    <lineage>
        <taxon>Bacteria</taxon>
        <taxon>Pseudomonadati</taxon>
        <taxon>Pseudomonadota</taxon>
        <taxon>Gammaproteobacteria</taxon>
        <taxon>Alteromonadales</taxon>
        <taxon>Idiomarinaceae</taxon>
        <taxon>Idiomarina</taxon>
    </lineage>
</organism>
<dbReference type="InterPro" id="IPR007627">
    <property type="entry name" value="RNA_pol_sigma70_r2"/>
</dbReference>
<evidence type="ECO:0000313" key="7">
    <source>
        <dbReference type="EMBL" id="EKE83657.1"/>
    </source>
</evidence>
<evidence type="ECO:0000259" key="5">
    <source>
        <dbReference type="Pfam" id="PF04542"/>
    </source>
</evidence>
<evidence type="ECO:0000313" key="8">
    <source>
        <dbReference type="Proteomes" id="UP000014115"/>
    </source>
</evidence>
<dbReference type="GO" id="GO:0016987">
    <property type="term" value="F:sigma factor activity"/>
    <property type="evidence" value="ECO:0007669"/>
    <property type="project" value="UniProtKB-KW"/>
</dbReference>
<evidence type="ECO:0000256" key="2">
    <source>
        <dbReference type="ARBA" id="ARBA00023015"/>
    </source>
</evidence>
<sequence>MTNAAEFTTVAATQSDADAALVQRAQVGDMDAFEALYQRHLRRVYGLVLRLSVDRHQAEDITQEVFVQVWRKLASFRGESRFSTWLHTLATRVTISALRKHKRWYQRWFSDDDEVPQQVAESSADLVLLDRLIMRLPERARWVFVLHQLEGLRHEDIANTLGIAVGSSKAQLHRARQLLEEWVGNETI</sequence>
<dbReference type="EMBL" id="AMRG01000008">
    <property type="protein sequence ID" value="EKE83657.1"/>
    <property type="molecule type" value="Genomic_DNA"/>
</dbReference>
<keyword evidence="4" id="KW-0804">Transcription</keyword>
<comment type="similarity">
    <text evidence="1">Belongs to the sigma-70 factor family. ECF subfamily.</text>
</comment>
<dbReference type="RefSeq" id="WP_008488691.1">
    <property type="nucleotide sequence ID" value="NZ_AMRG01000008.1"/>
</dbReference>
<evidence type="ECO:0000256" key="1">
    <source>
        <dbReference type="ARBA" id="ARBA00010641"/>
    </source>
</evidence>
<dbReference type="GO" id="GO:0006352">
    <property type="term" value="P:DNA-templated transcription initiation"/>
    <property type="evidence" value="ECO:0007669"/>
    <property type="project" value="InterPro"/>
</dbReference>
<dbReference type="InterPro" id="IPR013324">
    <property type="entry name" value="RNA_pol_sigma_r3/r4-like"/>
</dbReference>
<dbReference type="InterPro" id="IPR036388">
    <property type="entry name" value="WH-like_DNA-bd_sf"/>
</dbReference>
<dbReference type="Proteomes" id="UP000014115">
    <property type="component" value="Unassembled WGS sequence"/>
</dbReference>
<proteinExistence type="inferred from homology"/>
<dbReference type="InterPro" id="IPR013325">
    <property type="entry name" value="RNA_pol_sigma_r2"/>
</dbReference>
<gene>
    <name evidence="7" type="ORF">A10D4_07410</name>
</gene>
<comment type="caution">
    <text evidence="7">The sequence shown here is derived from an EMBL/GenBank/DDBJ whole genome shotgun (WGS) entry which is preliminary data.</text>
</comment>
<dbReference type="InterPro" id="IPR039425">
    <property type="entry name" value="RNA_pol_sigma-70-like"/>
</dbReference>
<dbReference type="SUPFAM" id="SSF88659">
    <property type="entry name" value="Sigma3 and sigma4 domains of RNA polymerase sigma factors"/>
    <property type="match status" value="1"/>
</dbReference>
<keyword evidence="2" id="KW-0805">Transcription regulation</keyword>
<dbReference type="SUPFAM" id="SSF88946">
    <property type="entry name" value="Sigma2 domain of RNA polymerase sigma factors"/>
    <property type="match status" value="1"/>
</dbReference>
<keyword evidence="3" id="KW-0731">Sigma factor</keyword>
<evidence type="ECO:0000256" key="4">
    <source>
        <dbReference type="ARBA" id="ARBA00023163"/>
    </source>
</evidence>